<dbReference type="PANTHER" id="PTHR42982:SF1">
    <property type="entry name" value="SEC-INDEPENDENT PROTEIN TRANSLOCASE PROTEIN TATA"/>
    <property type="match status" value="1"/>
</dbReference>
<evidence type="ECO:0000256" key="2">
    <source>
        <dbReference type="ARBA" id="ARBA00022448"/>
    </source>
</evidence>
<keyword evidence="3 9" id="KW-1003">Cell membrane</keyword>
<evidence type="ECO:0000256" key="3">
    <source>
        <dbReference type="ARBA" id="ARBA00022475"/>
    </source>
</evidence>
<dbReference type="RefSeq" id="WP_216793896.1">
    <property type="nucleotide sequence ID" value="NZ_JAHNZO010000011.1"/>
</dbReference>
<evidence type="ECO:0000313" key="10">
    <source>
        <dbReference type="EMBL" id="MFB0842007.1"/>
    </source>
</evidence>
<dbReference type="InterPro" id="IPR003369">
    <property type="entry name" value="TatA/B/E"/>
</dbReference>
<keyword evidence="11" id="KW-1185">Reference proteome</keyword>
<name>A0ABV4UXT7_9BACL</name>
<dbReference type="Proteomes" id="UP001575622">
    <property type="component" value="Unassembled WGS sequence"/>
</dbReference>
<keyword evidence="7 9" id="KW-0811">Translocation</keyword>
<accession>A0ABV4UXT7</accession>
<proteinExistence type="inferred from homology"/>
<gene>
    <name evidence="9 10" type="primary">tatA</name>
    <name evidence="10" type="ORF">ACEU3E_07485</name>
</gene>
<comment type="similarity">
    <text evidence="9">Belongs to the TatA/E family.</text>
</comment>
<dbReference type="InterPro" id="IPR006312">
    <property type="entry name" value="TatA/E"/>
</dbReference>
<comment type="subcellular location">
    <subcellularLocation>
        <location evidence="1 9">Cell membrane</location>
        <topology evidence="1 9">Single-pass membrane protein</topology>
    </subcellularLocation>
</comment>
<keyword evidence="4 9" id="KW-0812">Transmembrane</keyword>
<keyword evidence="5 9" id="KW-0653">Protein transport</keyword>
<evidence type="ECO:0000256" key="4">
    <source>
        <dbReference type="ARBA" id="ARBA00022692"/>
    </source>
</evidence>
<comment type="caution">
    <text evidence="10">The sequence shown here is derived from an EMBL/GenBank/DDBJ whole genome shotgun (WGS) entry which is preliminary data.</text>
</comment>
<evidence type="ECO:0000256" key="9">
    <source>
        <dbReference type="HAMAP-Rule" id="MF_00236"/>
    </source>
</evidence>
<dbReference type="Pfam" id="PF02416">
    <property type="entry name" value="TatA_B_E"/>
    <property type="match status" value="1"/>
</dbReference>
<evidence type="ECO:0000256" key="8">
    <source>
        <dbReference type="ARBA" id="ARBA00023136"/>
    </source>
</evidence>
<comment type="subunit">
    <text evidence="9">Forms a complex with TatC.</text>
</comment>
<evidence type="ECO:0000256" key="1">
    <source>
        <dbReference type="ARBA" id="ARBA00004162"/>
    </source>
</evidence>
<dbReference type="HAMAP" id="MF_00236">
    <property type="entry name" value="TatA_E"/>
    <property type="match status" value="1"/>
</dbReference>
<dbReference type="NCBIfam" id="NF011430">
    <property type="entry name" value="PRK14861.1"/>
    <property type="match status" value="1"/>
</dbReference>
<dbReference type="EMBL" id="JBHDLN010000003">
    <property type="protein sequence ID" value="MFB0842007.1"/>
    <property type="molecule type" value="Genomic_DNA"/>
</dbReference>
<comment type="function">
    <text evidence="9">Part of the twin-arginine translocation (Tat) system that transports large folded proteins containing a characteristic twin-arginine motif in their signal peptide across membranes. TatA could form the protein-conducting channel of the Tat system.</text>
</comment>
<evidence type="ECO:0000256" key="5">
    <source>
        <dbReference type="ARBA" id="ARBA00022927"/>
    </source>
</evidence>
<dbReference type="PANTHER" id="PTHR42982">
    <property type="entry name" value="SEC-INDEPENDENT PROTEIN TRANSLOCASE PROTEIN TATA"/>
    <property type="match status" value="1"/>
</dbReference>
<evidence type="ECO:0000313" key="11">
    <source>
        <dbReference type="Proteomes" id="UP001575622"/>
    </source>
</evidence>
<organism evidence="10 11">
    <name type="scientific">Paenibacillus oleatilyticus</name>
    <dbReference type="NCBI Taxonomy" id="2594886"/>
    <lineage>
        <taxon>Bacteria</taxon>
        <taxon>Bacillati</taxon>
        <taxon>Bacillota</taxon>
        <taxon>Bacilli</taxon>
        <taxon>Bacillales</taxon>
        <taxon>Paenibacillaceae</taxon>
        <taxon>Paenibacillus</taxon>
    </lineage>
</organism>
<evidence type="ECO:0000256" key="6">
    <source>
        <dbReference type="ARBA" id="ARBA00022989"/>
    </source>
</evidence>
<keyword evidence="6 9" id="KW-1133">Transmembrane helix</keyword>
<protein>
    <recommendedName>
        <fullName evidence="9">Sec-independent protein translocase protein TatA</fullName>
    </recommendedName>
</protein>
<reference evidence="10 11" key="1">
    <citation type="submission" date="2024-09" db="EMBL/GenBank/DDBJ databases">
        <authorList>
            <person name="Makale K.P.P."/>
            <person name="Makhzoum A."/>
            <person name="Rantong G."/>
            <person name="Rahube T.O."/>
        </authorList>
    </citation>
    <scope>NUCLEOTIDE SEQUENCE [LARGE SCALE GENOMIC DNA]</scope>
    <source>
        <strain evidence="10 11">KM_D13</strain>
    </source>
</reference>
<keyword evidence="8 9" id="KW-0472">Membrane</keyword>
<keyword evidence="2 9" id="KW-0813">Transport</keyword>
<dbReference type="NCBIfam" id="TIGR01411">
    <property type="entry name" value="tatAE"/>
    <property type="match status" value="1"/>
</dbReference>
<sequence>MLSGIGLSGLLLIVLVALILFGPSKLPQLGRAVGTTLSEFRRGSRELVEEIGTEERHQAEEGRR</sequence>
<evidence type="ECO:0000256" key="7">
    <source>
        <dbReference type="ARBA" id="ARBA00023010"/>
    </source>
</evidence>